<evidence type="ECO:0000313" key="2">
    <source>
        <dbReference type="Proteomes" id="UP001189429"/>
    </source>
</evidence>
<evidence type="ECO:0008006" key="3">
    <source>
        <dbReference type="Google" id="ProtNLM"/>
    </source>
</evidence>
<keyword evidence="2" id="KW-1185">Reference proteome</keyword>
<organism evidence="1 2">
    <name type="scientific">Prorocentrum cordatum</name>
    <dbReference type="NCBI Taxonomy" id="2364126"/>
    <lineage>
        <taxon>Eukaryota</taxon>
        <taxon>Sar</taxon>
        <taxon>Alveolata</taxon>
        <taxon>Dinophyceae</taxon>
        <taxon>Prorocentrales</taxon>
        <taxon>Prorocentraceae</taxon>
        <taxon>Prorocentrum</taxon>
    </lineage>
</organism>
<reference evidence="1" key="1">
    <citation type="submission" date="2023-10" db="EMBL/GenBank/DDBJ databases">
        <authorList>
            <person name="Chen Y."/>
            <person name="Shah S."/>
            <person name="Dougan E. K."/>
            <person name="Thang M."/>
            <person name="Chan C."/>
        </authorList>
    </citation>
    <scope>NUCLEOTIDE SEQUENCE [LARGE SCALE GENOMIC DNA]</scope>
</reference>
<accession>A0ABN9TB38</accession>
<protein>
    <recommendedName>
        <fullName evidence="3">Phospholipase B-like</fullName>
    </recommendedName>
</protein>
<comment type="caution">
    <text evidence="1">The sequence shown here is derived from an EMBL/GenBank/DDBJ whole genome shotgun (WGS) entry which is preliminary data.</text>
</comment>
<dbReference type="EMBL" id="CAUYUJ010014532">
    <property type="protein sequence ID" value="CAK0842748.1"/>
    <property type="molecule type" value="Genomic_DNA"/>
</dbReference>
<gene>
    <name evidence="1" type="ORF">PCOR1329_LOCUS37391</name>
</gene>
<name>A0ABN9TB38_9DINO</name>
<evidence type="ECO:0000313" key="1">
    <source>
        <dbReference type="EMBL" id="CAK0842748.1"/>
    </source>
</evidence>
<proteinExistence type="predicted"/>
<sequence>MPGRSVPSQQLPGLVDGVAEPACGRPAGMAGGRGAAAAARALALLLLPRAGGSPAGNGYQSNKVRLPRWPPSYSMRRSTLFMPCNYSGWHDVAEALQYGLVSYDWANAQVLWSNAAPVNDEALLTAQADKLVAADRSGGVRVGVYRNTIKAFNWFGSIVQEKLDDPRYAGWFVQFKDCEGARSNLSYDPPACTLSKCSCAWHDHAGQLDGGTQDCGKSPCGGYVFDHRNATFSEWFVNEFIISNHTILRPGVSELYLDDRVELWGIAEAEGNFLRDTGLTPHDMHDLKSAFESTMERVYDRIVELGSFAWQMLYDGPFVLPRYFDNGTRDPQGDVAPSACSQELRRFCQPDSTAARRALAYTRNPSPDNASVQGEQYLILFLLTRGEYAWIGYDYRGCKTQWYPRPREWDVDYGEPMGNCWETGAGSNVFVRRWTKASVRWDCNAGTGRMDSSAAPAPSLVV</sequence>
<dbReference type="Proteomes" id="UP001189429">
    <property type="component" value="Unassembled WGS sequence"/>
</dbReference>